<dbReference type="Pfam" id="PF00642">
    <property type="entry name" value="zf-CCCH"/>
    <property type="match status" value="2"/>
</dbReference>
<dbReference type="AlphaFoldDB" id="A0AAE0QSY2"/>
<comment type="caution">
    <text evidence="9">The sequence shown here is derived from an EMBL/GenBank/DDBJ whole genome shotgun (WGS) entry which is preliminary data.</text>
</comment>
<evidence type="ECO:0000256" key="7">
    <source>
        <dbReference type="SAM" id="MobiDB-lite"/>
    </source>
</evidence>
<dbReference type="Gene3D" id="4.10.1000.10">
    <property type="entry name" value="Zinc finger, CCCH-type"/>
    <property type="match status" value="2"/>
</dbReference>
<feature type="domain" description="C3H1-type" evidence="8">
    <location>
        <begin position="118"/>
        <end position="146"/>
    </location>
</feature>
<feature type="zinc finger region" description="C3H1-type" evidence="5">
    <location>
        <begin position="156"/>
        <end position="184"/>
    </location>
</feature>
<dbReference type="SUPFAM" id="SSF90229">
    <property type="entry name" value="CCCH zinc finger"/>
    <property type="match status" value="2"/>
</dbReference>
<dbReference type="SMART" id="SM00356">
    <property type="entry name" value="ZnF_C3H1"/>
    <property type="match status" value="2"/>
</dbReference>
<accession>A0AAE0QSY2</accession>
<dbReference type="GO" id="GO:1990904">
    <property type="term" value="C:ribonucleoprotein complex"/>
    <property type="evidence" value="ECO:0007669"/>
    <property type="project" value="UniProtKB-KW"/>
</dbReference>
<comment type="subunit">
    <text evidence="6">Associates with the cytoplasmic CCR4-NOT deadenylase complex to trigger ARE-containing mRNA deadenylation and decay processes.</text>
</comment>
<dbReference type="GO" id="GO:0005737">
    <property type="term" value="C:cytoplasm"/>
    <property type="evidence" value="ECO:0007669"/>
    <property type="project" value="UniProtKB-SubCell"/>
</dbReference>
<evidence type="ECO:0000256" key="3">
    <source>
        <dbReference type="ARBA" id="ARBA00022771"/>
    </source>
</evidence>
<dbReference type="InterPro" id="IPR036855">
    <property type="entry name" value="Znf_CCCH_sf"/>
</dbReference>
<dbReference type="GO" id="GO:0061158">
    <property type="term" value="P:3'-UTR-mediated mRNA destabilization"/>
    <property type="evidence" value="ECO:0007669"/>
    <property type="project" value="UniProtKB-UniRule"/>
</dbReference>
<feature type="domain" description="C3H1-type" evidence="8">
    <location>
        <begin position="156"/>
        <end position="184"/>
    </location>
</feature>
<keyword evidence="6" id="KW-0539">Nucleus</keyword>
<protein>
    <recommendedName>
        <fullName evidence="6">mRNA decay activator protein ZFP36</fullName>
    </recommendedName>
    <alternativeName>
        <fullName evidence="6">Zinc finger protein 36</fullName>
    </alternativeName>
</protein>
<dbReference type="Proteomes" id="UP001274896">
    <property type="component" value="Unassembled WGS sequence"/>
</dbReference>
<sequence length="361" mass="40592">MSDKYDELIRNLLQIGLKDDFPKQHTKPAVSRQLSSCFSPKSLSEEKLSEEKLNEDTLSWPFDIWSENMPKKPQYPFRSDRSMSLTDNYLPNFNNKMKSLELPPPPGFPPLAPQPSNRYKTELCRSFQENGSCKYGNKCQFAHGESELRGLYRHPKYKTEACRTFYNFGYCPYGSRCHFIHEEKLSSPQTLNQKSQAPASQQARVLRQSVSFAGFLGSRSISPPVPYESMGFSRAPSVSPPPTEILSPALNDTSHEMFPFPQIRGEGDIHNHPLLIEPQKSSHWGQGTNFEPLASKCVGKENRSSAFGFSHGSMQRFASDESLSDHESYSSTGSSSGSESPTFENAASKRLTVFARMSVSE</sequence>
<feature type="region of interest" description="Disordered" evidence="7">
    <location>
        <begin position="317"/>
        <end position="347"/>
    </location>
</feature>
<dbReference type="EMBL" id="JAUCMX010000011">
    <property type="protein sequence ID" value="KAK3530918.1"/>
    <property type="molecule type" value="Genomic_DNA"/>
</dbReference>
<keyword evidence="4 5" id="KW-0862">Zinc</keyword>
<keyword evidence="6" id="KW-0963">Cytoplasm</keyword>
<evidence type="ECO:0000256" key="6">
    <source>
        <dbReference type="RuleBase" id="RU369014"/>
    </source>
</evidence>
<keyword evidence="2 6" id="KW-0677">Repeat</keyword>
<dbReference type="FunFam" id="4.10.1000.10:FF:000001">
    <property type="entry name" value="zinc finger CCCH domain-containing protein 15-like"/>
    <property type="match status" value="1"/>
</dbReference>
<dbReference type="PANTHER" id="PTHR12547">
    <property type="entry name" value="CCCH ZINC FINGER/TIS11-RELATED"/>
    <property type="match status" value="1"/>
</dbReference>
<dbReference type="PROSITE" id="PS50103">
    <property type="entry name" value="ZF_C3H1"/>
    <property type="match status" value="2"/>
</dbReference>
<organism evidence="9 10">
    <name type="scientific">Hemibagrus guttatus</name>
    <dbReference type="NCBI Taxonomy" id="175788"/>
    <lineage>
        <taxon>Eukaryota</taxon>
        <taxon>Metazoa</taxon>
        <taxon>Chordata</taxon>
        <taxon>Craniata</taxon>
        <taxon>Vertebrata</taxon>
        <taxon>Euteleostomi</taxon>
        <taxon>Actinopterygii</taxon>
        <taxon>Neopterygii</taxon>
        <taxon>Teleostei</taxon>
        <taxon>Ostariophysi</taxon>
        <taxon>Siluriformes</taxon>
        <taxon>Bagridae</taxon>
        <taxon>Hemibagrus</taxon>
    </lineage>
</organism>
<dbReference type="GO" id="GO:0035925">
    <property type="term" value="F:mRNA 3'-UTR AU-rich region binding"/>
    <property type="evidence" value="ECO:0007669"/>
    <property type="project" value="UniProtKB-UniRule"/>
</dbReference>
<evidence type="ECO:0000256" key="2">
    <source>
        <dbReference type="ARBA" id="ARBA00022737"/>
    </source>
</evidence>
<evidence type="ECO:0000259" key="8">
    <source>
        <dbReference type="PROSITE" id="PS50103"/>
    </source>
</evidence>
<name>A0AAE0QSY2_9TELE</name>
<dbReference type="GO" id="GO:1900153">
    <property type="term" value="P:positive regulation of nuclear-transcribed mRNA catabolic process, deadenylation-dependent decay"/>
    <property type="evidence" value="ECO:0007669"/>
    <property type="project" value="UniProtKB-UniRule"/>
</dbReference>
<gene>
    <name evidence="9" type="ORF">QTP70_006177</name>
</gene>
<evidence type="ECO:0000256" key="4">
    <source>
        <dbReference type="ARBA" id="ARBA00022833"/>
    </source>
</evidence>
<evidence type="ECO:0000256" key="5">
    <source>
        <dbReference type="PROSITE-ProRule" id="PRU00723"/>
    </source>
</evidence>
<reference evidence="9" key="1">
    <citation type="submission" date="2023-06" db="EMBL/GenBank/DDBJ databases">
        <title>Male Hemibagrus guttatus genome.</title>
        <authorList>
            <person name="Bian C."/>
        </authorList>
    </citation>
    <scope>NUCLEOTIDE SEQUENCE</scope>
    <source>
        <strain evidence="9">Male_cb2023</strain>
        <tissue evidence="9">Muscle</tissue>
    </source>
</reference>
<feature type="compositionally biased region" description="Low complexity" evidence="7">
    <location>
        <begin position="329"/>
        <end position="340"/>
    </location>
</feature>
<keyword evidence="3 5" id="KW-0863">Zinc-finger</keyword>
<dbReference type="InterPro" id="IPR045877">
    <property type="entry name" value="ZFP36-like"/>
</dbReference>
<proteinExistence type="predicted"/>
<dbReference type="FunFam" id="4.10.1000.10:FF:000002">
    <property type="entry name" value="Zinc finger protein 36, C3H1 type-like 1"/>
    <property type="match status" value="1"/>
</dbReference>
<keyword evidence="10" id="KW-1185">Reference proteome</keyword>
<feature type="zinc finger region" description="C3H1-type" evidence="5">
    <location>
        <begin position="118"/>
        <end position="146"/>
    </location>
</feature>
<dbReference type="InterPro" id="IPR000571">
    <property type="entry name" value="Znf_CCCH"/>
</dbReference>
<dbReference type="GO" id="GO:0008270">
    <property type="term" value="F:zinc ion binding"/>
    <property type="evidence" value="ECO:0007669"/>
    <property type="project" value="UniProtKB-KW"/>
</dbReference>
<comment type="subcellular location">
    <subcellularLocation>
        <location evidence="6">Nucleus</location>
    </subcellularLocation>
    <subcellularLocation>
        <location evidence="6">Cytoplasm</location>
    </subcellularLocation>
</comment>
<evidence type="ECO:0000313" key="10">
    <source>
        <dbReference type="Proteomes" id="UP001274896"/>
    </source>
</evidence>
<dbReference type="PANTHER" id="PTHR12547:SF157">
    <property type="entry name" value="MRNA DECAY ACTIVATOR PROTEIN ZFP36"/>
    <property type="match status" value="1"/>
</dbReference>
<keyword evidence="6" id="KW-0687">Ribonucleoprotein</keyword>
<keyword evidence="1 5" id="KW-0479">Metal-binding</keyword>
<evidence type="ECO:0000313" key="9">
    <source>
        <dbReference type="EMBL" id="KAK3530918.1"/>
    </source>
</evidence>
<comment type="function">
    <text evidence="6">Zinc-finger RNA-binding protein that destabilizes several cytoplasmic AU-rich element (ARE)-containing mRNA transcripts by promoting their poly(A) tail removal or deadenylation, and hence provide a mechanism for attenuating protein synthesis. Acts as a 3'-untranslated region (UTR) ARE mRNA-binding adapter protein to communicate signaling events to the mRNA decay machinery. Functions by recruiting the CCR4-NOT deadenylase complex and probably other components of the cytoplasmic RNA decay machinery to the bound ARE-containing mRNAs, and hence promotes ARE-mediated mRNA deadenylation and decay processes. Binds to 3'-UTR ARE of numerous mRNAs.</text>
</comment>
<dbReference type="GO" id="GO:0005634">
    <property type="term" value="C:nucleus"/>
    <property type="evidence" value="ECO:0007669"/>
    <property type="project" value="UniProtKB-SubCell"/>
</dbReference>
<evidence type="ECO:0000256" key="1">
    <source>
        <dbReference type="ARBA" id="ARBA00022723"/>
    </source>
</evidence>